<keyword evidence="2" id="KW-0732">Signal</keyword>
<sequence>MEYTMRHFILTLALLVCFYTGVALAAVNINTADADSLTALPNIGDTKAMAIVADRDANGPYESIDELTRVNGIGEKTVDGLRDQASVGDSEDDSMSSSDSSS</sequence>
<feature type="chain" id="PRO_5045493560" evidence="2">
    <location>
        <begin position="26"/>
        <end position="102"/>
    </location>
</feature>
<dbReference type="InterPro" id="IPR051675">
    <property type="entry name" value="Endo/Exo/Phosphatase_dom_1"/>
</dbReference>
<feature type="domain" description="Helix-hairpin-helix DNA-binding motif class 1" evidence="3">
    <location>
        <begin position="35"/>
        <end position="54"/>
    </location>
</feature>
<evidence type="ECO:0000259" key="3">
    <source>
        <dbReference type="SMART" id="SM00278"/>
    </source>
</evidence>
<gene>
    <name evidence="4" type="ORF">SADO_04055</name>
</gene>
<comment type="caution">
    <text evidence="4">The sequence shown here is derived from an EMBL/GenBank/DDBJ whole genome shotgun (WGS) entry which is preliminary data.</text>
</comment>
<feature type="region of interest" description="Disordered" evidence="1">
    <location>
        <begin position="78"/>
        <end position="102"/>
    </location>
</feature>
<protein>
    <submittedName>
        <fullName evidence="4">Competence protein ComEA helix-hairpin-helix repeat protein</fullName>
    </submittedName>
</protein>
<dbReference type="InterPro" id="IPR010994">
    <property type="entry name" value="RuvA_2-like"/>
</dbReference>
<accession>A0ABV2AXM7</accession>
<reference evidence="4 5" key="1">
    <citation type="submission" date="2013-03" db="EMBL/GenBank/DDBJ databases">
        <title>Salinisphaera dokdonensis CL-ES53 Genome Sequencing.</title>
        <authorList>
            <person name="Li C."/>
            <person name="Lai Q."/>
            <person name="Shao Z."/>
        </authorList>
    </citation>
    <scope>NUCLEOTIDE SEQUENCE [LARGE SCALE GENOMIC DNA]</scope>
    <source>
        <strain evidence="4 5">CL-ES53</strain>
    </source>
</reference>
<dbReference type="SUPFAM" id="SSF47781">
    <property type="entry name" value="RuvA domain 2-like"/>
    <property type="match status" value="1"/>
</dbReference>
<proteinExistence type="predicted"/>
<evidence type="ECO:0000256" key="2">
    <source>
        <dbReference type="SAM" id="SignalP"/>
    </source>
</evidence>
<evidence type="ECO:0000313" key="4">
    <source>
        <dbReference type="EMBL" id="MES1928400.1"/>
    </source>
</evidence>
<dbReference type="PANTHER" id="PTHR21180:SF32">
    <property type="entry name" value="ENDONUCLEASE_EXONUCLEASE_PHOSPHATASE FAMILY DOMAIN-CONTAINING PROTEIN 1"/>
    <property type="match status" value="1"/>
</dbReference>
<dbReference type="EMBL" id="APND01000001">
    <property type="protein sequence ID" value="MES1928400.1"/>
    <property type="molecule type" value="Genomic_DNA"/>
</dbReference>
<evidence type="ECO:0000256" key="1">
    <source>
        <dbReference type="SAM" id="MobiDB-lite"/>
    </source>
</evidence>
<dbReference type="NCBIfam" id="TIGR00426">
    <property type="entry name" value="competence protein ComEA helix-hairpin-helix repeat region"/>
    <property type="match status" value="1"/>
</dbReference>
<evidence type="ECO:0000313" key="5">
    <source>
        <dbReference type="Proteomes" id="UP001460888"/>
    </source>
</evidence>
<keyword evidence="5" id="KW-1185">Reference proteome</keyword>
<organism evidence="4 5">
    <name type="scientific">Salinisphaera dokdonensis CL-ES53</name>
    <dbReference type="NCBI Taxonomy" id="1304272"/>
    <lineage>
        <taxon>Bacteria</taxon>
        <taxon>Pseudomonadati</taxon>
        <taxon>Pseudomonadota</taxon>
        <taxon>Gammaproteobacteria</taxon>
        <taxon>Salinisphaerales</taxon>
        <taxon>Salinisphaeraceae</taxon>
        <taxon>Salinisphaera</taxon>
    </lineage>
</organism>
<feature type="signal peptide" evidence="2">
    <location>
        <begin position="1"/>
        <end position="25"/>
    </location>
</feature>
<dbReference type="PANTHER" id="PTHR21180">
    <property type="entry name" value="ENDONUCLEASE/EXONUCLEASE/PHOSPHATASE FAMILY DOMAIN-CONTAINING PROTEIN 1"/>
    <property type="match status" value="1"/>
</dbReference>
<feature type="domain" description="Helix-hairpin-helix DNA-binding motif class 1" evidence="3">
    <location>
        <begin position="65"/>
        <end position="84"/>
    </location>
</feature>
<dbReference type="Proteomes" id="UP001460888">
    <property type="component" value="Unassembled WGS sequence"/>
</dbReference>
<dbReference type="SMART" id="SM00278">
    <property type="entry name" value="HhH1"/>
    <property type="match status" value="2"/>
</dbReference>
<dbReference type="Gene3D" id="1.10.150.280">
    <property type="entry name" value="AF1531-like domain"/>
    <property type="match status" value="1"/>
</dbReference>
<dbReference type="InterPro" id="IPR003583">
    <property type="entry name" value="Hlx-hairpin-Hlx_DNA-bd_motif"/>
</dbReference>
<dbReference type="InterPro" id="IPR004509">
    <property type="entry name" value="Competence_ComEA_HhH"/>
</dbReference>
<name>A0ABV2AXM7_9GAMM</name>
<dbReference type="Pfam" id="PF12836">
    <property type="entry name" value="HHH_3"/>
    <property type="match status" value="1"/>
</dbReference>